<feature type="compositionally biased region" description="Basic and acidic residues" evidence="1">
    <location>
        <begin position="1"/>
        <end position="12"/>
    </location>
</feature>
<dbReference type="Proteomes" id="UP000824469">
    <property type="component" value="Unassembled WGS sequence"/>
</dbReference>
<feature type="non-terminal residue" evidence="2">
    <location>
        <position position="1"/>
    </location>
</feature>
<gene>
    <name evidence="2" type="ORF">KI387_029447</name>
</gene>
<proteinExistence type="predicted"/>
<comment type="caution">
    <text evidence="2">The sequence shown here is derived from an EMBL/GenBank/DDBJ whole genome shotgun (WGS) entry which is preliminary data.</text>
</comment>
<evidence type="ECO:0000313" key="2">
    <source>
        <dbReference type="EMBL" id="KAH9297765.1"/>
    </source>
</evidence>
<evidence type="ECO:0000256" key="1">
    <source>
        <dbReference type="SAM" id="MobiDB-lite"/>
    </source>
</evidence>
<sequence>ETRLNEEGDENGRSNSAVEEEAGLSEGLLREGEPCKMTQLQGSVFILSDLELDRPTLNILNKRLRFSVFLRNIAYEEVVENIEAVLMNFPTEEAEETRLD</sequence>
<reference evidence="2 3" key="1">
    <citation type="journal article" date="2021" name="Nat. Plants">
        <title>The Taxus genome provides insights into paclitaxel biosynthesis.</title>
        <authorList>
            <person name="Xiong X."/>
            <person name="Gou J."/>
            <person name="Liao Q."/>
            <person name="Li Y."/>
            <person name="Zhou Q."/>
            <person name="Bi G."/>
            <person name="Li C."/>
            <person name="Du R."/>
            <person name="Wang X."/>
            <person name="Sun T."/>
            <person name="Guo L."/>
            <person name="Liang H."/>
            <person name="Lu P."/>
            <person name="Wu Y."/>
            <person name="Zhang Z."/>
            <person name="Ro D.K."/>
            <person name="Shang Y."/>
            <person name="Huang S."/>
            <person name="Yan J."/>
        </authorList>
    </citation>
    <scope>NUCLEOTIDE SEQUENCE [LARGE SCALE GENOMIC DNA]</scope>
    <source>
        <strain evidence="2">Ta-2019</strain>
    </source>
</reference>
<feature type="region of interest" description="Disordered" evidence="1">
    <location>
        <begin position="1"/>
        <end position="30"/>
    </location>
</feature>
<organism evidence="2 3">
    <name type="scientific">Taxus chinensis</name>
    <name type="common">Chinese yew</name>
    <name type="synonym">Taxus wallichiana var. chinensis</name>
    <dbReference type="NCBI Taxonomy" id="29808"/>
    <lineage>
        <taxon>Eukaryota</taxon>
        <taxon>Viridiplantae</taxon>
        <taxon>Streptophyta</taxon>
        <taxon>Embryophyta</taxon>
        <taxon>Tracheophyta</taxon>
        <taxon>Spermatophyta</taxon>
        <taxon>Pinopsida</taxon>
        <taxon>Pinidae</taxon>
        <taxon>Conifers II</taxon>
        <taxon>Cupressales</taxon>
        <taxon>Taxaceae</taxon>
        <taxon>Taxus</taxon>
    </lineage>
</organism>
<dbReference type="AlphaFoldDB" id="A0AA38CCZ4"/>
<dbReference type="EMBL" id="JAHRHJ020000010">
    <property type="protein sequence ID" value="KAH9297765.1"/>
    <property type="molecule type" value="Genomic_DNA"/>
</dbReference>
<evidence type="ECO:0000313" key="3">
    <source>
        <dbReference type="Proteomes" id="UP000824469"/>
    </source>
</evidence>
<keyword evidence="3" id="KW-1185">Reference proteome</keyword>
<accession>A0AA38CCZ4</accession>
<name>A0AA38CCZ4_TAXCH</name>
<protein>
    <submittedName>
        <fullName evidence="2">Uncharacterized protein</fullName>
    </submittedName>
</protein>